<dbReference type="OrthoDB" id="127333at2"/>
<dbReference type="STRING" id="575540.Isop_1158"/>
<evidence type="ECO:0000256" key="1">
    <source>
        <dbReference type="SAM" id="MobiDB-lite"/>
    </source>
</evidence>
<name>E8R5J6_ISOPI</name>
<dbReference type="PANTHER" id="PTHR43737">
    <property type="entry name" value="BLL7424 PROTEIN"/>
    <property type="match status" value="1"/>
</dbReference>
<protein>
    <recommendedName>
        <fullName evidence="4">Sulfatase</fullName>
    </recommendedName>
</protein>
<evidence type="ECO:0000313" key="2">
    <source>
        <dbReference type="EMBL" id="ADV61745.1"/>
    </source>
</evidence>
<dbReference type="InterPro" id="IPR010869">
    <property type="entry name" value="DUF1501"/>
</dbReference>
<dbReference type="HOGENOM" id="CLU_035908_0_0_0"/>
<dbReference type="Pfam" id="PF07394">
    <property type="entry name" value="DUF1501"/>
    <property type="match status" value="1"/>
</dbReference>
<dbReference type="PANTHER" id="PTHR43737:SF1">
    <property type="entry name" value="DUF1501 DOMAIN-CONTAINING PROTEIN"/>
    <property type="match status" value="1"/>
</dbReference>
<dbReference type="InterPro" id="IPR017850">
    <property type="entry name" value="Alkaline_phosphatase_core_sf"/>
</dbReference>
<dbReference type="PROSITE" id="PS51318">
    <property type="entry name" value="TAT"/>
    <property type="match status" value="1"/>
</dbReference>
<gene>
    <name evidence="2" type="ordered locus">Isop_1158</name>
</gene>
<reference key="1">
    <citation type="submission" date="2010-11" db="EMBL/GenBank/DDBJ databases">
        <title>The complete sequence of chromosome of Isophaera pallida ATCC 43644.</title>
        <authorList>
            <consortium name="US DOE Joint Genome Institute (JGI-PGF)"/>
            <person name="Lucas S."/>
            <person name="Copeland A."/>
            <person name="Lapidus A."/>
            <person name="Bruce D."/>
            <person name="Goodwin L."/>
            <person name="Pitluck S."/>
            <person name="Kyrpides N."/>
            <person name="Mavromatis K."/>
            <person name="Pagani I."/>
            <person name="Ivanova N."/>
            <person name="Saunders E."/>
            <person name="Brettin T."/>
            <person name="Detter J.C."/>
            <person name="Han C."/>
            <person name="Tapia R."/>
            <person name="Land M."/>
            <person name="Hauser L."/>
            <person name="Markowitz V."/>
            <person name="Cheng J.-F."/>
            <person name="Hugenholtz P."/>
            <person name="Woyke T."/>
            <person name="Wu D."/>
            <person name="Eisen J.A."/>
        </authorList>
    </citation>
    <scope>NUCLEOTIDE SEQUENCE</scope>
    <source>
        <strain>ATCC 43644</strain>
    </source>
</reference>
<evidence type="ECO:0008006" key="4">
    <source>
        <dbReference type="Google" id="ProtNLM"/>
    </source>
</evidence>
<dbReference type="Gene3D" id="3.40.720.10">
    <property type="entry name" value="Alkaline Phosphatase, subunit A"/>
    <property type="match status" value="1"/>
</dbReference>
<feature type="compositionally biased region" description="Basic and acidic residues" evidence="1">
    <location>
        <begin position="15"/>
        <end position="24"/>
    </location>
</feature>
<proteinExistence type="predicted"/>
<sequence>MNPSESFDAQGLSRPDPHRGHRPRWEHLALTRRQLLQRCGMGMGALALGSVLAEATGLASTPAARGDQLNRGVNPLLPKSPHFAPKAKRVVHLFMNGGPSHVDTFDPKPELARLAGKELPKTLATERKTGAALPSPFKFAKRGQSGIEVSELFTRTAEHIDDICVIRSMHADVPNHEPSLMLMNCGDARQVRPSLGSWTLYGLGTENQNLPGFIVMCPGGYPISESQNWQNGFLPGIYQGTYLDPNHTDLEKLIENIRHNHITTQDQRAQLDLLAQLNAAHRDARQAEADLEARIQSFELAFRMQLEAEDAFDVSREPEWIREEYGPGVHARQLLITRRLLERGVRFVQLWHGAGQPWDNHDDLEVNHRRLARQCDQAIGAFLADLKRRGLFEDTLVIWGGEFGRTPTVELPTPGANAGKVNGRDHNHYGFTMWLAGGGVKGGHVHGATDEFGFQAVEDKVHVHDLHATILHLLGFDHERFTYRHAGRDFRLTDVHGHVVKGILA</sequence>
<dbReference type="AlphaFoldDB" id="E8R5J6"/>
<dbReference type="InterPro" id="IPR006311">
    <property type="entry name" value="TAT_signal"/>
</dbReference>
<dbReference type="SUPFAM" id="SSF53649">
    <property type="entry name" value="Alkaline phosphatase-like"/>
    <property type="match status" value="1"/>
</dbReference>
<accession>E8R5J6</accession>
<organism evidence="2 3">
    <name type="scientific">Isosphaera pallida (strain ATCC 43644 / DSM 9630 / IS1B)</name>
    <dbReference type="NCBI Taxonomy" id="575540"/>
    <lineage>
        <taxon>Bacteria</taxon>
        <taxon>Pseudomonadati</taxon>
        <taxon>Planctomycetota</taxon>
        <taxon>Planctomycetia</taxon>
        <taxon>Isosphaerales</taxon>
        <taxon>Isosphaeraceae</taxon>
        <taxon>Isosphaera</taxon>
    </lineage>
</organism>
<dbReference type="EMBL" id="CP002353">
    <property type="protein sequence ID" value="ADV61745.1"/>
    <property type="molecule type" value="Genomic_DNA"/>
</dbReference>
<dbReference type="InParanoid" id="E8R5J6"/>
<feature type="region of interest" description="Disordered" evidence="1">
    <location>
        <begin position="1"/>
        <end position="24"/>
    </location>
</feature>
<dbReference type="eggNOG" id="COG1368">
    <property type="taxonomic scope" value="Bacteria"/>
</dbReference>
<dbReference type="RefSeq" id="WP_013564034.1">
    <property type="nucleotide sequence ID" value="NC_014962.1"/>
</dbReference>
<dbReference type="KEGG" id="ipa:Isop_1158"/>
<evidence type="ECO:0000313" key="3">
    <source>
        <dbReference type="Proteomes" id="UP000008631"/>
    </source>
</evidence>
<keyword evidence="3" id="KW-1185">Reference proteome</keyword>
<reference evidence="2 3" key="2">
    <citation type="journal article" date="2011" name="Stand. Genomic Sci.">
        <title>Complete genome sequence of Isosphaera pallida type strain (IS1B).</title>
        <authorList>
            <consortium name="US DOE Joint Genome Institute (JGI-PGF)"/>
            <person name="Goker M."/>
            <person name="Cleland D."/>
            <person name="Saunders E."/>
            <person name="Lapidus A."/>
            <person name="Nolan M."/>
            <person name="Lucas S."/>
            <person name="Hammon N."/>
            <person name="Deshpande S."/>
            <person name="Cheng J.F."/>
            <person name="Tapia R."/>
            <person name="Han C."/>
            <person name="Goodwin L."/>
            <person name="Pitluck S."/>
            <person name="Liolios K."/>
            <person name="Pagani I."/>
            <person name="Ivanova N."/>
            <person name="Mavromatis K."/>
            <person name="Pati A."/>
            <person name="Chen A."/>
            <person name="Palaniappan K."/>
            <person name="Land M."/>
            <person name="Hauser L."/>
            <person name="Chang Y.J."/>
            <person name="Jeffries C.D."/>
            <person name="Detter J.C."/>
            <person name="Beck B."/>
            <person name="Woyke T."/>
            <person name="Bristow J."/>
            <person name="Eisen J.A."/>
            <person name="Markowitz V."/>
            <person name="Hugenholtz P."/>
            <person name="Kyrpides N.C."/>
            <person name="Klenk H.P."/>
        </authorList>
    </citation>
    <scope>NUCLEOTIDE SEQUENCE [LARGE SCALE GENOMIC DNA]</scope>
    <source>
        <strain evidence="3">ATCC 43644 / DSM 9630 / IS1B</strain>
    </source>
</reference>
<dbReference type="Proteomes" id="UP000008631">
    <property type="component" value="Chromosome"/>
</dbReference>